<organism evidence="2 3">
    <name type="scientific">Photorhabdus luminescens</name>
    <name type="common">Xenorhabdus luminescens</name>
    <dbReference type="NCBI Taxonomy" id="29488"/>
    <lineage>
        <taxon>Bacteria</taxon>
        <taxon>Pseudomonadati</taxon>
        <taxon>Pseudomonadota</taxon>
        <taxon>Gammaproteobacteria</taxon>
        <taxon>Enterobacterales</taxon>
        <taxon>Morganellaceae</taxon>
        <taxon>Photorhabdus</taxon>
    </lineage>
</organism>
<evidence type="ECO:0000313" key="3">
    <source>
        <dbReference type="Proteomes" id="UP000183223"/>
    </source>
</evidence>
<feature type="transmembrane region" description="Helical" evidence="1">
    <location>
        <begin position="20"/>
        <end position="46"/>
    </location>
</feature>
<name>A0A1G5RHT3_PHOLU</name>
<evidence type="ECO:0000256" key="1">
    <source>
        <dbReference type="SAM" id="Phobius"/>
    </source>
</evidence>
<keyword evidence="1" id="KW-1133">Transmembrane helix</keyword>
<dbReference type="EMBL" id="FMWJ01000037">
    <property type="protein sequence ID" value="SCZ73556.1"/>
    <property type="molecule type" value="Genomic_DNA"/>
</dbReference>
<accession>A0A1G5RHT3</accession>
<keyword evidence="1" id="KW-0812">Transmembrane</keyword>
<proteinExistence type="predicted"/>
<evidence type="ECO:0000313" key="2">
    <source>
        <dbReference type="EMBL" id="SCZ73556.1"/>
    </source>
</evidence>
<reference evidence="3" key="1">
    <citation type="submission" date="2016-10" db="EMBL/GenBank/DDBJ databases">
        <authorList>
            <person name="Varghese N."/>
            <person name="Submissions S."/>
        </authorList>
    </citation>
    <scope>NUCLEOTIDE SEQUENCE [LARGE SCALE GENOMIC DNA]</scope>
    <source>
        <strain evidence="3">ATCC 29999</strain>
    </source>
</reference>
<keyword evidence="1" id="KW-0472">Membrane</keyword>
<protein>
    <submittedName>
        <fullName evidence="2">Uncharacterized protein</fullName>
    </submittedName>
</protein>
<keyword evidence="3" id="KW-1185">Reference proteome</keyword>
<sequence length="57" mass="6630">MVNGDVNNYYIIFHVSSWAILLSGISTRQLFILNLFPGIIACKWLLSKIELFEKREN</sequence>
<dbReference type="Proteomes" id="UP000183223">
    <property type="component" value="Unassembled WGS sequence"/>
</dbReference>
<dbReference type="AlphaFoldDB" id="A0A1G5RHT3"/>
<gene>
    <name evidence="2" type="ORF">SAMN02982990_04300</name>
</gene>